<feature type="region of interest" description="Disordered" evidence="1">
    <location>
        <begin position="1"/>
        <end position="41"/>
    </location>
</feature>
<organism evidence="2 3">
    <name type="scientific">Coccomyxa viridis</name>
    <dbReference type="NCBI Taxonomy" id="1274662"/>
    <lineage>
        <taxon>Eukaryota</taxon>
        <taxon>Viridiplantae</taxon>
        <taxon>Chlorophyta</taxon>
        <taxon>core chlorophytes</taxon>
        <taxon>Trebouxiophyceae</taxon>
        <taxon>Trebouxiophyceae incertae sedis</taxon>
        <taxon>Coccomyxaceae</taxon>
        <taxon>Coccomyxa</taxon>
    </lineage>
</organism>
<evidence type="ECO:0000313" key="2">
    <source>
        <dbReference type="EMBL" id="CAL5225350.1"/>
    </source>
</evidence>
<reference evidence="2 3" key="1">
    <citation type="submission" date="2024-06" db="EMBL/GenBank/DDBJ databases">
        <authorList>
            <person name="Kraege A."/>
            <person name="Thomma B."/>
        </authorList>
    </citation>
    <scope>NUCLEOTIDE SEQUENCE [LARGE SCALE GENOMIC DNA]</scope>
</reference>
<protein>
    <submittedName>
        <fullName evidence="2">G8153 protein</fullName>
    </submittedName>
</protein>
<accession>A0ABP1FZP2</accession>
<dbReference type="Proteomes" id="UP001497392">
    <property type="component" value="Unassembled WGS sequence"/>
</dbReference>
<name>A0ABP1FZP2_9CHLO</name>
<gene>
    <name evidence="2" type="primary">g8153</name>
    <name evidence="2" type="ORF">VP750_LOCUS7009</name>
</gene>
<sequence>MNGAFPEPQLPSEPLISGLREADDSLFADEDLQPGPDIGESMMTEAESSATATARGEFQQQQECLGRVDPTAVPEAQVKPTMTFDEPSLRPSPVLTRDEVMRLVIKLVVVIFGANARNHTTSNHDSVRYRELHAIFFPYIKFTLQDLFVAVMSTAHDQHAIACAKVLGPNVNSGKSSMSFRLFGCGLDPLQLALAELLQGRLDTTTLRRDPQLTSAPFVGEYFDPLTNTVYIFQLDFITRTLNVEDGKMGKAWKWFSQYEDALNKKAYVQHEVTKLVMEPAHNIAARRAEQLSEIQQYGCTQGYQAAEAQAAQQLAEQEAKYLRILAEQEERFDKMMRETDGWVLGYNAAWTEAHKMRADEKAAFVNAFIA</sequence>
<comment type="caution">
    <text evidence="2">The sequence shown here is derived from an EMBL/GenBank/DDBJ whole genome shotgun (WGS) entry which is preliminary data.</text>
</comment>
<dbReference type="EMBL" id="CAXHTA020000012">
    <property type="protein sequence ID" value="CAL5225350.1"/>
    <property type="molecule type" value="Genomic_DNA"/>
</dbReference>
<proteinExistence type="predicted"/>
<keyword evidence="3" id="KW-1185">Reference proteome</keyword>
<evidence type="ECO:0000313" key="3">
    <source>
        <dbReference type="Proteomes" id="UP001497392"/>
    </source>
</evidence>
<evidence type="ECO:0000256" key="1">
    <source>
        <dbReference type="SAM" id="MobiDB-lite"/>
    </source>
</evidence>